<proteinExistence type="predicted"/>
<dbReference type="InterPro" id="IPR011051">
    <property type="entry name" value="RmlC_Cupin_sf"/>
</dbReference>
<dbReference type="Proteomes" id="UP001247754">
    <property type="component" value="Unassembled WGS sequence"/>
</dbReference>
<accession>A0ABU1F906</accession>
<protein>
    <submittedName>
        <fullName evidence="3">XRE family transcriptional regulator</fullName>
    </submittedName>
</protein>
<dbReference type="CDD" id="cd00093">
    <property type="entry name" value="HTH_XRE"/>
    <property type="match status" value="1"/>
</dbReference>
<dbReference type="EMBL" id="JAVKPH010000013">
    <property type="protein sequence ID" value="MDR5653352.1"/>
    <property type="molecule type" value="Genomic_DNA"/>
</dbReference>
<name>A0ABU1F906_9RHOB</name>
<dbReference type="CDD" id="cd02209">
    <property type="entry name" value="cupin_XRE_C"/>
    <property type="match status" value="1"/>
</dbReference>
<dbReference type="SUPFAM" id="SSF47413">
    <property type="entry name" value="lambda repressor-like DNA-binding domains"/>
    <property type="match status" value="1"/>
</dbReference>
<gene>
    <name evidence="3" type="ORF">RGD00_12100</name>
</gene>
<evidence type="ECO:0000256" key="1">
    <source>
        <dbReference type="ARBA" id="ARBA00023125"/>
    </source>
</evidence>
<organism evidence="3 4">
    <name type="scientific">Ruixingdingia sedimenti</name>
    <dbReference type="NCBI Taxonomy" id="3073604"/>
    <lineage>
        <taxon>Bacteria</taxon>
        <taxon>Pseudomonadati</taxon>
        <taxon>Pseudomonadota</taxon>
        <taxon>Alphaproteobacteria</taxon>
        <taxon>Rhodobacterales</taxon>
        <taxon>Paracoccaceae</taxon>
        <taxon>Ruixingdingia</taxon>
    </lineage>
</organism>
<dbReference type="PROSITE" id="PS50943">
    <property type="entry name" value="HTH_CROC1"/>
    <property type="match status" value="1"/>
</dbReference>
<dbReference type="InterPro" id="IPR050807">
    <property type="entry name" value="TransReg_Diox_bact_type"/>
</dbReference>
<dbReference type="SMART" id="SM00530">
    <property type="entry name" value="HTH_XRE"/>
    <property type="match status" value="1"/>
</dbReference>
<keyword evidence="1" id="KW-0238">DNA-binding</keyword>
<dbReference type="InterPro" id="IPR001387">
    <property type="entry name" value="Cro/C1-type_HTH"/>
</dbReference>
<dbReference type="Gene3D" id="1.10.260.40">
    <property type="entry name" value="lambda repressor-like DNA-binding domains"/>
    <property type="match status" value="1"/>
</dbReference>
<evidence type="ECO:0000313" key="3">
    <source>
        <dbReference type="EMBL" id="MDR5653352.1"/>
    </source>
</evidence>
<dbReference type="InterPro" id="IPR013096">
    <property type="entry name" value="Cupin_2"/>
</dbReference>
<keyword evidence="4" id="KW-1185">Reference proteome</keyword>
<comment type="caution">
    <text evidence="3">The sequence shown here is derived from an EMBL/GenBank/DDBJ whole genome shotgun (WGS) entry which is preliminary data.</text>
</comment>
<dbReference type="InterPro" id="IPR010982">
    <property type="entry name" value="Lambda_DNA-bd_dom_sf"/>
</dbReference>
<reference evidence="3 4" key="1">
    <citation type="submission" date="2023-09" db="EMBL/GenBank/DDBJ databases">
        <title>Xinfangfangia sedmenti sp. nov., isolated the sedment.</title>
        <authorList>
            <person name="Xu L."/>
        </authorList>
    </citation>
    <scope>NUCLEOTIDE SEQUENCE [LARGE SCALE GENOMIC DNA]</scope>
    <source>
        <strain evidence="3 4">LG-4</strain>
    </source>
</reference>
<evidence type="ECO:0000259" key="2">
    <source>
        <dbReference type="PROSITE" id="PS50943"/>
    </source>
</evidence>
<evidence type="ECO:0000313" key="4">
    <source>
        <dbReference type="Proteomes" id="UP001247754"/>
    </source>
</evidence>
<sequence>MTPAPEGPPLATLGDTLRGLRQARGWSLGELSAASGVPTSTISKIENGQMSPSLVHAINLAAALEANLGFLIDRGARPAAFSVMREGARPRLDLPEMGLALQDLHGDFAPGVLEARLGEIAPGGRSGDEPMTHPGEEICHILDGAIRFDIDGEVHDLGPGDTIHFKCSVPHHWENTAPRTTRVVWVFSDGLSF</sequence>
<dbReference type="SUPFAM" id="SSF51182">
    <property type="entry name" value="RmlC-like cupins"/>
    <property type="match status" value="1"/>
</dbReference>
<feature type="domain" description="HTH cro/C1-type" evidence="2">
    <location>
        <begin position="17"/>
        <end position="71"/>
    </location>
</feature>
<dbReference type="PANTHER" id="PTHR46797:SF1">
    <property type="entry name" value="METHYLPHOSPHONATE SYNTHASE"/>
    <property type="match status" value="1"/>
</dbReference>
<dbReference type="PANTHER" id="PTHR46797">
    <property type="entry name" value="HTH-TYPE TRANSCRIPTIONAL REGULATOR"/>
    <property type="match status" value="1"/>
</dbReference>
<dbReference type="Pfam" id="PF07883">
    <property type="entry name" value="Cupin_2"/>
    <property type="match status" value="1"/>
</dbReference>
<dbReference type="RefSeq" id="WP_310457592.1">
    <property type="nucleotide sequence ID" value="NZ_JAVKPH010000013.1"/>
</dbReference>
<dbReference type="Pfam" id="PF01381">
    <property type="entry name" value="HTH_3"/>
    <property type="match status" value="1"/>
</dbReference>
<dbReference type="InterPro" id="IPR014710">
    <property type="entry name" value="RmlC-like_jellyroll"/>
</dbReference>
<dbReference type="Gene3D" id="2.60.120.10">
    <property type="entry name" value="Jelly Rolls"/>
    <property type="match status" value="1"/>
</dbReference>